<keyword evidence="4 6" id="KW-0326">Glycosidase</keyword>
<keyword evidence="3 6" id="KW-0546">Nucleotide metabolism</keyword>
<dbReference type="SUPFAM" id="SSF52309">
    <property type="entry name" value="N-(deoxy)ribosyltransferase-like"/>
    <property type="match status" value="1"/>
</dbReference>
<dbReference type="InterPro" id="IPR051239">
    <property type="entry name" value="2'-dNMP_N-hydrolase"/>
</dbReference>
<dbReference type="EC" id="3.2.2.-" evidence="6"/>
<dbReference type="GO" id="GO:0009159">
    <property type="term" value="P:deoxyribonucleoside monophosphate catabolic process"/>
    <property type="evidence" value="ECO:0007669"/>
    <property type="project" value="InterPro"/>
</dbReference>
<sequence length="141" mass="15575">MKIYFAGSIRGGRQDAVLYETIIQYLKTFGEVLTEHVGDPALTSVGDDGPSDQFIHDRDLEWLQTSDVIVAEVTTVSMGVGYEIGRAVEMGKPVLCLFREGAKTNLSAMIAGCEAINLVHYSNFEELKKPVQQFLFSLNVL</sequence>
<dbReference type="Gene3D" id="3.40.50.450">
    <property type="match status" value="1"/>
</dbReference>
<evidence type="ECO:0000256" key="3">
    <source>
        <dbReference type="ARBA" id="ARBA00023080"/>
    </source>
</evidence>
<dbReference type="EMBL" id="CP048409">
    <property type="protein sequence ID" value="QIA06735.1"/>
    <property type="molecule type" value="Genomic_DNA"/>
</dbReference>
<evidence type="ECO:0000313" key="7">
    <source>
        <dbReference type="EMBL" id="QIA06735.1"/>
    </source>
</evidence>
<comment type="similarity">
    <text evidence="6">Belongs to the 2'-deoxynucleoside 5'-phosphate N-hydrolase 1 family.</text>
</comment>
<keyword evidence="2 6" id="KW-0378">Hydrolase</keyword>
<dbReference type="InterPro" id="IPR028607">
    <property type="entry name" value="DNPH1"/>
</dbReference>
<comment type="caution">
    <text evidence="6">Lacks conserved residue(s) required for the propagation of feature annotation.</text>
</comment>
<dbReference type="Proteomes" id="UP000474630">
    <property type="component" value="Chromosome"/>
</dbReference>
<dbReference type="AlphaFoldDB" id="A0A6C0RAF4"/>
<evidence type="ECO:0000256" key="2">
    <source>
        <dbReference type="ARBA" id="ARBA00022801"/>
    </source>
</evidence>
<dbReference type="Pfam" id="PF05014">
    <property type="entry name" value="Nuc_deoxyrib_tr"/>
    <property type="match status" value="1"/>
</dbReference>
<accession>A0A6C0RAF4</accession>
<dbReference type="HAMAP" id="MF_03036">
    <property type="entry name" value="Nuc_phosphate_hydrolase"/>
    <property type="match status" value="1"/>
</dbReference>
<organism evidence="7 8">
    <name type="scientific">Draconibacterium halophilum</name>
    <dbReference type="NCBI Taxonomy" id="2706887"/>
    <lineage>
        <taxon>Bacteria</taxon>
        <taxon>Pseudomonadati</taxon>
        <taxon>Bacteroidota</taxon>
        <taxon>Bacteroidia</taxon>
        <taxon>Marinilabiliales</taxon>
        <taxon>Prolixibacteraceae</taxon>
        <taxon>Draconibacterium</taxon>
    </lineage>
</organism>
<evidence type="ECO:0000313" key="8">
    <source>
        <dbReference type="Proteomes" id="UP000474630"/>
    </source>
</evidence>
<dbReference type="PANTHER" id="PTHR15364:SF0">
    <property type="entry name" value="2'-DEOXYNUCLEOSIDE 5'-PHOSPHATE N-HYDROLASE 1"/>
    <property type="match status" value="1"/>
</dbReference>
<dbReference type="GO" id="GO:0016740">
    <property type="term" value="F:transferase activity"/>
    <property type="evidence" value="ECO:0007669"/>
    <property type="project" value="UniProtKB-KW"/>
</dbReference>
<keyword evidence="8" id="KW-1185">Reference proteome</keyword>
<dbReference type="KEGG" id="drc:G0Q07_02865"/>
<feature type="binding site" evidence="6">
    <location>
        <begin position="107"/>
        <end position="109"/>
    </location>
    <ligand>
        <name>substrate</name>
        <note>ligand shared between homodimeric partners</note>
    </ligand>
</feature>
<dbReference type="PANTHER" id="PTHR15364">
    <property type="entry name" value="2'-DEOXYNUCLEOSIDE 5'-PHOSPHATE N-HYDROLASE 1"/>
    <property type="match status" value="1"/>
</dbReference>
<feature type="binding site" description="in other chain" evidence="6">
    <location>
        <position position="19"/>
    </location>
    <ligand>
        <name>substrate</name>
        <note>ligand shared between homodimeric partners</note>
    </ligand>
</feature>
<evidence type="ECO:0000256" key="4">
    <source>
        <dbReference type="ARBA" id="ARBA00023295"/>
    </source>
</evidence>
<evidence type="ECO:0000256" key="1">
    <source>
        <dbReference type="ARBA" id="ARBA00011407"/>
    </source>
</evidence>
<comment type="catalytic activity">
    <reaction evidence="6">
        <text>a pyrimidine 2'-deoxyribonucleoside 5'-phosphate + H2O = a pyrimidine nucleobase + 2-deoxy-D-ribose 5-phosphate</text>
        <dbReference type="Rhea" id="RHEA:57852"/>
        <dbReference type="ChEBI" id="CHEBI:15377"/>
        <dbReference type="ChEBI" id="CHEBI:26432"/>
        <dbReference type="ChEBI" id="CHEBI:62877"/>
        <dbReference type="ChEBI" id="CHEBI:142209"/>
    </reaction>
</comment>
<protein>
    <recommendedName>
        <fullName evidence="6">Putative 2'-deoxynucleoside 5'-phosphate N-hydrolase 1</fullName>
        <ecNumber evidence="6">3.2.2.-</ecNumber>
    </recommendedName>
</protein>
<comment type="catalytic activity">
    <reaction evidence="6">
        <text>a purine 2'-deoxyribonucleoside 5'-phosphate + H2O = a purine nucleobase + 2-deoxy-D-ribose 5-phosphate</text>
        <dbReference type="Rhea" id="RHEA:51132"/>
        <dbReference type="ChEBI" id="CHEBI:15377"/>
        <dbReference type="ChEBI" id="CHEBI:26386"/>
        <dbReference type="ChEBI" id="CHEBI:62877"/>
        <dbReference type="ChEBI" id="CHEBI:142198"/>
    </reaction>
</comment>
<reference evidence="7 8" key="1">
    <citation type="submission" date="2020-02" db="EMBL/GenBank/DDBJ databases">
        <title>Genome sequencing for Draconibacterium sp. strain M1.</title>
        <authorList>
            <person name="Park S.-J."/>
        </authorList>
    </citation>
    <scope>NUCLEOTIDE SEQUENCE [LARGE SCALE GENOMIC DNA]</scope>
    <source>
        <strain evidence="7 8">M1</strain>
    </source>
</reference>
<proteinExistence type="inferred from homology"/>
<name>A0A6C0RAF4_9BACT</name>
<dbReference type="InterPro" id="IPR007710">
    <property type="entry name" value="Nucleoside_deoxyribTrfase"/>
</dbReference>
<evidence type="ECO:0000256" key="5">
    <source>
        <dbReference type="ARBA" id="ARBA00047460"/>
    </source>
</evidence>
<dbReference type="RefSeq" id="WP_163344665.1">
    <property type="nucleotide sequence ID" value="NZ_CP048409.1"/>
</dbReference>
<comment type="catalytic activity">
    <reaction evidence="5">
        <text>5-hydroxymethyl-dUMP + H2O = 5-hydroxymethyluracil + 2-deoxy-D-ribose 5-phosphate</text>
        <dbReference type="Rhea" id="RHEA:77099"/>
        <dbReference type="ChEBI" id="CHEBI:15377"/>
        <dbReference type="ChEBI" id="CHEBI:16964"/>
        <dbReference type="ChEBI" id="CHEBI:62877"/>
        <dbReference type="ChEBI" id="CHEBI:90409"/>
    </reaction>
    <physiologicalReaction direction="left-to-right" evidence="5">
        <dbReference type="Rhea" id="RHEA:77100"/>
    </physiologicalReaction>
</comment>
<comment type="subunit">
    <text evidence="1 6">Monomer and homodimer.</text>
</comment>
<dbReference type="GO" id="GO:0070694">
    <property type="term" value="F:5-hydroxymethyl-dUMP N-hydrolase activity"/>
    <property type="evidence" value="ECO:0007669"/>
    <property type="project" value="InterPro"/>
</dbReference>
<dbReference type="GO" id="GO:0042802">
    <property type="term" value="F:identical protein binding"/>
    <property type="evidence" value="ECO:0007669"/>
    <property type="project" value="UniProtKB-ARBA"/>
</dbReference>
<dbReference type="GO" id="GO:0009116">
    <property type="term" value="P:nucleoside metabolic process"/>
    <property type="evidence" value="ECO:0007669"/>
    <property type="project" value="UniProtKB-UniRule"/>
</dbReference>
<dbReference type="GO" id="GO:0006163">
    <property type="term" value="P:purine nucleotide metabolic process"/>
    <property type="evidence" value="ECO:0007669"/>
    <property type="project" value="UniProtKB-ARBA"/>
</dbReference>
<feature type="binding site" description="in other chain" evidence="6">
    <location>
        <position position="83"/>
    </location>
    <ligand>
        <name>substrate</name>
        <note>ligand shared between homodimeric partners</note>
    </ligand>
</feature>
<dbReference type="FunFam" id="3.40.50.450:FF:000019">
    <property type="entry name" value="2'-deoxynucleoside 5'-phosphate N-hydrolase 1"/>
    <property type="match status" value="1"/>
</dbReference>
<comment type="function">
    <text evidence="6">Catalyzes the cleavage of the N-glycosidic bond of deoxyribonucleoside 5'-monophosphates to yield deoxyribose 5-phosphate and a purine or pyrimidine base.</text>
</comment>
<gene>
    <name evidence="7" type="ORF">G0Q07_02865</name>
</gene>
<evidence type="ECO:0000256" key="6">
    <source>
        <dbReference type="HAMAP-Rule" id="MF_03036"/>
    </source>
</evidence>
<keyword evidence="7" id="KW-0808">Transferase</keyword>